<dbReference type="PANTHER" id="PTHR37489:SF1">
    <property type="entry name" value="DUF3500 DOMAIN-CONTAINING PROTEIN"/>
    <property type="match status" value="1"/>
</dbReference>
<comment type="caution">
    <text evidence="2">The sequence shown here is derived from an EMBL/GenBank/DDBJ whole genome shotgun (WGS) entry which is preliminary data.</text>
</comment>
<accession>A0AA37QHB6</accession>
<sequence length="365" mass="38884">MAHTAAYVRLGSAGVLAAVLTVAASGCGAQAPPRASAASGVDTSGMSSGMSASARAFLATLGAGQRADAAFPFDDAERTKWAYVPQARTGIPLKAMSAEQRVAAFAVLGTGLSERGTGLARGIIELEGILGQLEGVVSRVTLRRDPGLYYLSLFAGPGATPPSGWRFEGHHLSVNVTDLGPHGQVVAPLFMGANPARVPSGPKAGHRLLATEEDVAFALLQLLDASQRARATIAAQTYGDIVTRNVPKVDPMAFAGLPAAEMTAGQQRQLRRLLDVYAGRMADSAARRQLRRIEEVGFGRLHFAWAGAHRPGSPHYYRIHGPTVLVEYDNSQSSANHIHTVWRDLENDFGGDLLRRHYARQPHRE</sequence>
<dbReference type="Proteomes" id="UP001161325">
    <property type="component" value="Unassembled WGS sequence"/>
</dbReference>
<evidence type="ECO:0000313" key="3">
    <source>
        <dbReference type="Proteomes" id="UP001161325"/>
    </source>
</evidence>
<dbReference type="Pfam" id="PF12006">
    <property type="entry name" value="DUF3500"/>
    <property type="match status" value="1"/>
</dbReference>
<feature type="chain" id="PRO_5041223438" description="DUF3500 domain-containing protein" evidence="1">
    <location>
        <begin position="18"/>
        <end position="365"/>
    </location>
</feature>
<evidence type="ECO:0000256" key="1">
    <source>
        <dbReference type="SAM" id="SignalP"/>
    </source>
</evidence>
<dbReference type="PANTHER" id="PTHR37489">
    <property type="entry name" value="DUF3500 DOMAIN-CONTAINING PROTEIN"/>
    <property type="match status" value="1"/>
</dbReference>
<keyword evidence="3" id="KW-1185">Reference proteome</keyword>
<dbReference type="InterPro" id="IPR021889">
    <property type="entry name" value="DUF3500"/>
</dbReference>
<evidence type="ECO:0000313" key="2">
    <source>
        <dbReference type="EMBL" id="GLC25778.1"/>
    </source>
</evidence>
<organism evidence="2 3">
    <name type="scientific">Roseisolibacter agri</name>
    <dbReference type="NCBI Taxonomy" id="2014610"/>
    <lineage>
        <taxon>Bacteria</taxon>
        <taxon>Pseudomonadati</taxon>
        <taxon>Gemmatimonadota</taxon>
        <taxon>Gemmatimonadia</taxon>
        <taxon>Gemmatimonadales</taxon>
        <taxon>Gemmatimonadaceae</taxon>
        <taxon>Roseisolibacter</taxon>
    </lineage>
</organism>
<name>A0AA37QHB6_9BACT</name>
<protein>
    <recommendedName>
        <fullName evidence="4">DUF3500 domain-containing protein</fullName>
    </recommendedName>
</protein>
<proteinExistence type="predicted"/>
<keyword evidence="1" id="KW-0732">Signal</keyword>
<dbReference type="AlphaFoldDB" id="A0AA37QHB6"/>
<dbReference type="EMBL" id="BRXS01000003">
    <property type="protein sequence ID" value="GLC25778.1"/>
    <property type="molecule type" value="Genomic_DNA"/>
</dbReference>
<feature type="signal peptide" evidence="1">
    <location>
        <begin position="1"/>
        <end position="17"/>
    </location>
</feature>
<reference evidence="2" key="1">
    <citation type="submission" date="2022-08" db="EMBL/GenBank/DDBJ databases">
        <title>Draft genome sequencing of Roseisolibacter agri AW1220.</title>
        <authorList>
            <person name="Tobiishi Y."/>
            <person name="Tonouchi A."/>
        </authorList>
    </citation>
    <scope>NUCLEOTIDE SEQUENCE</scope>
    <source>
        <strain evidence="2">AW1220</strain>
    </source>
</reference>
<gene>
    <name evidence="2" type="ORF">rosag_22910</name>
</gene>
<evidence type="ECO:0008006" key="4">
    <source>
        <dbReference type="Google" id="ProtNLM"/>
    </source>
</evidence>